<sequence length="477" mass="55369">MSSIRLSPREQFDISLYRKFLNELQNRAGQLWETTLCRPPTSNTIDLLAEHMMIRESLFEIEMMQKTFSGSSETDSTCSERRKAALADFMRWADMVGISHHLVKIVYQEDMDGFGLISSNYARLGSELLKVPRKAIFSFDQARKSSYLNMLTAFIFQYLRPSPLFEESLLLYRNVSRQFIHFLLEIIRSDEFRHRKKKSKEEMPKLEPIYVYSPFTAINFTFNLYRWSVACISTRINLIPSKVLKDAAGRPRMVPALIPFLDMANHSYTKSTVLEAVHFSDEFDCAKIVAIRDYEASESVTIFYGQRSNRDFLLHNGFVPLEKNDRDTYKLKIGLPKSKREDARMNLFHDLGFVAESTVFAFEISVCATYTHHVLFDFAKIYVLDEIPAAAEQVEEALNSADNIRKAWHFLHDRFALLLRAYGKAIDPTEVIHPEPPEFTRSCDTVRKFMIDRLKLSEIEILLKVKDFCSKQLLETA</sequence>
<evidence type="ECO:0000313" key="6">
    <source>
        <dbReference type="WBParaSite" id="EEL_0000902401-mRNA-1"/>
    </source>
</evidence>
<evidence type="ECO:0000313" key="5">
    <source>
        <dbReference type="Proteomes" id="UP000050640"/>
    </source>
</evidence>
<dbReference type="InterPro" id="IPR036464">
    <property type="entry name" value="Rubisco_LSMT_subst-bd_sf"/>
</dbReference>
<dbReference type="Proteomes" id="UP000050640">
    <property type="component" value="Unplaced"/>
</dbReference>
<dbReference type="InterPro" id="IPR046341">
    <property type="entry name" value="SET_dom_sf"/>
</dbReference>
<dbReference type="InterPro" id="IPR050600">
    <property type="entry name" value="SETD3_SETD6_MTase"/>
</dbReference>
<dbReference type="STRING" id="1147741.A0A0R3S2R9"/>
<keyword evidence="2 4" id="KW-0808">Transferase</keyword>
<dbReference type="GO" id="GO:0018064">
    <property type="term" value="F:protein-L-histidine N-tele-methyltransferase activity"/>
    <property type="evidence" value="ECO:0007669"/>
    <property type="project" value="UniProtKB-EC"/>
</dbReference>
<keyword evidence="3 4" id="KW-0949">S-adenosyl-L-methionine</keyword>
<organism evidence="5 6">
    <name type="scientific">Elaeophora elaphi</name>
    <dbReference type="NCBI Taxonomy" id="1147741"/>
    <lineage>
        <taxon>Eukaryota</taxon>
        <taxon>Metazoa</taxon>
        <taxon>Ecdysozoa</taxon>
        <taxon>Nematoda</taxon>
        <taxon>Chromadorea</taxon>
        <taxon>Rhabditida</taxon>
        <taxon>Spirurina</taxon>
        <taxon>Spiruromorpha</taxon>
        <taxon>Filarioidea</taxon>
        <taxon>Onchocercidae</taxon>
        <taxon>Elaeophora</taxon>
    </lineage>
</organism>
<name>A0A0R3S2R9_9BILA</name>
<dbReference type="Gene3D" id="3.90.1410.10">
    <property type="entry name" value="set domain protein methyltransferase, domain 1"/>
    <property type="match status" value="2"/>
</dbReference>
<dbReference type="PROSITE" id="PS51565">
    <property type="entry name" value="SAM_MT85_SETD3"/>
    <property type="match status" value="1"/>
</dbReference>
<comment type="catalytic activity">
    <reaction evidence="4">
        <text>L-histidyl-[protein] + S-adenosyl-L-methionine = N(tele)-methyl-L-histidyl-[protein] + S-adenosyl-L-homocysteine + H(+)</text>
        <dbReference type="Rhea" id="RHEA:19369"/>
        <dbReference type="Rhea" id="RHEA-COMP:9745"/>
        <dbReference type="Rhea" id="RHEA-COMP:11600"/>
        <dbReference type="ChEBI" id="CHEBI:15378"/>
        <dbReference type="ChEBI" id="CHEBI:16367"/>
        <dbReference type="ChEBI" id="CHEBI:29979"/>
        <dbReference type="ChEBI" id="CHEBI:57856"/>
        <dbReference type="ChEBI" id="CHEBI:59789"/>
        <dbReference type="EC" id="2.1.1.85"/>
    </reaction>
</comment>
<dbReference type="EC" id="2.1.1.85" evidence="4"/>
<dbReference type="WBParaSite" id="EEL_0000902401-mRNA-1">
    <property type="protein sequence ID" value="EEL_0000902401-mRNA-1"/>
    <property type="gene ID" value="EEL_0000902401"/>
</dbReference>
<dbReference type="GO" id="GO:0016279">
    <property type="term" value="F:protein-lysine N-methyltransferase activity"/>
    <property type="evidence" value="ECO:0007669"/>
    <property type="project" value="TreeGrafter"/>
</dbReference>
<accession>A0A0R3S2R9</accession>
<evidence type="ECO:0000256" key="3">
    <source>
        <dbReference type="ARBA" id="ARBA00022691"/>
    </source>
</evidence>
<dbReference type="GO" id="GO:0032259">
    <property type="term" value="P:methylation"/>
    <property type="evidence" value="ECO:0007669"/>
    <property type="project" value="UniProtKB-KW"/>
</dbReference>
<reference evidence="6" key="1">
    <citation type="submission" date="2017-02" db="UniProtKB">
        <authorList>
            <consortium name="WormBaseParasite"/>
        </authorList>
    </citation>
    <scope>IDENTIFICATION</scope>
</reference>
<comment type="similarity">
    <text evidence="4">Belongs to the class V-like SAM-binding methyltransferase superfamily. SETD3 actin-histidine methyltransferase family.</text>
</comment>
<evidence type="ECO:0000256" key="2">
    <source>
        <dbReference type="ARBA" id="ARBA00022679"/>
    </source>
</evidence>
<protein>
    <recommendedName>
        <fullName evidence="4">protein-histidine N-methyltransferase</fullName>
        <ecNumber evidence="4">2.1.1.85</ecNumber>
    </recommendedName>
</protein>
<keyword evidence="5" id="KW-1185">Reference proteome</keyword>
<evidence type="ECO:0000256" key="1">
    <source>
        <dbReference type="ARBA" id="ARBA00022603"/>
    </source>
</evidence>
<dbReference type="AlphaFoldDB" id="A0A0R3S2R9"/>
<keyword evidence="1 4" id="KW-0489">Methyltransferase</keyword>
<proteinExistence type="inferred from homology"/>
<dbReference type="SUPFAM" id="SSF82199">
    <property type="entry name" value="SET domain"/>
    <property type="match status" value="1"/>
</dbReference>
<dbReference type="Gene3D" id="3.90.1420.10">
    <property type="entry name" value="Rubisco LSMT, substrate-binding domain"/>
    <property type="match status" value="1"/>
</dbReference>
<evidence type="ECO:0000256" key="4">
    <source>
        <dbReference type="PROSITE-ProRule" id="PRU00898"/>
    </source>
</evidence>
<dbReference type="PANTHER" id="PTHR13271">
    <property type="entry name" value="UNCHARACTERIZED PUTATIVE METHYLTRANSFERASE"/>
    <property type="match status" value="1"/>
</dbReference>
<dbReference type="PANTHER" id="PTHR13271:SF47">
    <property type="entry name" value="ACTIN-HISTIDINE N-METHYLTRANSFERASE"/>
    <property type="match status" value="1"/>
</dbReference>
<dbReference type="InterPro" id="IPR025785">
    <property type="entry name" value="SETD3"/>
</dbReference>